<dbReference type="OrthoDB" id="609103at2759"/>
<evidence type="ECO:0000313" key="3">
    <source>
        <dbReference type="Proteomes" id="UP001149090"/>
    </source>
</evidence>
<reference evidence="2" key="1">
    <citation type="submission" date="2022-10" db="EMBL/GenBank/DDBJ databases">
        <title>Novel sulphate-reducing endosymbionts in the free-living metamonad Anaeramoeba.</title>
        <authorList>
            <person name="Jerlstrom-Hultqvist J."/>
            <person name="Cepicka I."/>
            <person name="Gallot-Lavallee L."/>
            <person name="Salas-Leiva D."/>
            <person name="Curtis B.A."/>
            <person name="Zahonova K."/>
            <person name="Pipaliya S."/>
            <person name="Dacks J."/>
            <person name="Roger A.J."/>
        </authorList>
    </citation>
    <scope>NUCLEOTIDE SEQUENCE</scope>
    <source>
        <strain evidence="2">BMAN</strain>
    </source>
</reference>
<dbReference type="OMA" id="AYDHKES"/>
<dbReference type="Gene3D" id="1.25.10.10">
    <property type="entry name" value="Leucine-rich Repeat Variant"/>
    <property type="match status" value="1"/>
</dbReference>
<evidence type="ECO:0000313" key="2">
    <source>
        <dbReference type="EMBL" id="KAJ5071146.1"/>
    </source>
</evidence>
<dbReference type="PANTHER" id="PTHR10182:SF3">
    <property type="entry name" value="PROTEIN MO25"/>
    <property type="match status" value="1"/>
</dbReference>
<dbReference type="InterPro" id="IPR011989">
    <property type="entry name" value="ARM-like"/>
</dbReference>
<organism evidence="2 3">
    <name type="scientific">Anaeramoeba ignava</name>
    <name type="common">Anaerobic marine amoeba</name>
    <dbReference type="NCBI Taxonomy" id="1746090"/>
    <lineage>
        <taxon>Eukaryota</taxon>
        <taxon>Metamonada</taxon>
        <taxon>Anaeramoebidae</taxon>
        <taxon>Anaeramoeba</taxon>
    </lineage>
</organism>
<sequence>MSLRKKNFAKTLTMISKMIPEILTKQDPKIMIKIHQKINKLILTLKITLDGFQQTNTDLYKKIVEEMINQDLIKMMVINIDKFEFETRKEIARIIEELILCEEKNSVIAYFLEKEEIIESLFNKYENSGLSLICGIIIRGLSNSEKITERILKSKYFFILFKLSEQINFHLSTDAFSTLEKLLTKHVEIASNFLNENYEGFFTEFDKLLFSVNYVARRQSIRLLSDLLLERKNFQVMTKYINDSSHLQNFMNLIIDPSKGIQFDAFHVFKVLIANPKKDEQIVDILANNKKKLIDFLSQFQNENQNEHFQDEKKLIIQKITNTPEKKRK</sequence>
<proteinExistence type="inferred from homology"/>
<dbReference type="Proteomes" id="UP001149090">
    <property type="component" value="Unassembled WGS sequence"/>
</dbReference>
<comment type="caution">
    <text evidence="2">The sequence shown here is derived from an EMBL/GenBank/DDBJ whole genome shotgun (WGS) entry which is preliminary data.</text>
</comment>
<dbReference type="SUPFAM" id="SSF48371">
    <property type="entry name" value="ARM repeat"/>
    <property type="match status" value="1"/>
</dbReference>
<name>A0A9Q0LEC4_ANAIG</name>
<dbReference type="GO" id="GO:0035556">
    <property type="term" value="P:intracellular signal transduction"/>
    <property type="evidence" value="ECO:0007669"/>
    <property type="project" value="TreeGrafter"/>
</dbReference>
<accession>A0A9Q0LEC4</accession>
<evidence type="ECO:0000256" key="1">
    <source>
        <dbReference type="ARBA" id="ARBA00011012"/>
    </source>
</evidence>
<dbReference type="InterPro" id="IPR013878">
    <property type="entry name" value="Mo25"/>
</dbReference>
<dbReference type="Pfam" id="PF08569">
    <property type="entry name" value="Mo25"/>
    <property type="match status" value="1"/>
</dbReference>
<comment type="similarity">
    <text evidence="1">Belongs to the Mo25 family.</text>
</comment>
<dbReference type="InterPro" id="IPR016024">
    <property type="entry name" value="ARM-type_fold"/>
</dbReference>
<protein>
    <submittedName>
        <fullName evidence="2">Protein mo25</fullName>
    </submittedName>
</protein>
<dbReference type="GO" id="GO:0043539">
    <property type="term" value="F:protein serine/threonine kinase activator activity"/>
    <property type="evidence" value="ECO:0007669"/>
    <property type="project" value="TreeGrafter"/>
</dbReference>
<dbReference type="AlphaFoldDB" id="A0A9Q0LEC4"/>
<dbReference type="EMBL" id="JAPDFW010000091">
    <property type="protein sequence ID" value="KAJ5071146.1"/>
    <property type="molecule type" value="Genomic_DNA"/>
</dbReference>
<keyword evidence="3" id="KW-1185">Reference proteome</keyword>
<gene>
    <name evidence="2" type="ORF">M0811_10630</name>
</gene>
<dbReference type="PANTHER" id="PTHR10182">
    <property type="entry name" value="CALCIUM-BINDING PROTEIN 39-RELATED"/>
    <property type="match status" value="1"/>
</dbReference>